<dbReference type="SUPFAM" id="SSF53474">
    <property type="entry name" value="alpha/beta-Hydrolases"/>
    <property type="match status" value="1"/>
</dbReference>
<name>A0A9X0WIG4_9GAMM</name>
<evidence type="ECO:0000313" key="2">
    <source>
        <dbReference type="EMBL" id="MBK1645361.1"/>
    </source>
</evidence>
<proteinExistence type="predicted"/>
<accession>A0A9X0WIG4</accession>
<comment type="caution">
    <text evidence="2">The sequence shown here is derived from an EMBL/GenBank/DDBJ whole genome shotgun (WGS) entry which is preliminary data.</text>
</comment>
<feature type="domain" description="AB hydrolase-1" evidence="1">
    <location>
        <begin position="49"/>
        <end position="286"/>
    </location>
</feature>
<dbReference type="InterPro" id="IPR029058">
    <property type="entry name" value="AB_hydrolase_fold"/>
</dbReference>
<gene>
    <name evidence="2" type="ORF">CKO25_12050</name>
</gene>
<dbReference type="PANTHER" id="PTHR46438:SF2">
    <property type="entry name" value="ALPHA_BETA-HYDROLASES SUPERFAMILY PROTEIN"/>
    <property type="match status" value="1"/>
</dbReference>
<evidence type="ECO:0000313" key="3">
    <source>
        <dbReference type="Proteomes" id="UP001138802"/>
    </source>
</evidence>
<sequence length="306" mass="33457">MLTQAVTSGSADASGLLGEAMDAPREEFLNDEGWRVAYYADTAAPGRPLVLVHSVNAAPSSFEVKPLFEQYRGSRPVYSLDLPGFGHSERRAQGYTPEFYARTLVAFLERVVGAPADLIALSLGCEFVARALSTRPMLANSLVCIAPTGFSARTPFGPPVGRVVHRILTIPGLSQGLFNLVASRRSIRYYLGQSFVGDPVPETLAYAYATAHQPGARHAPLVFLSMQLFTPQARSELYGTLTDLPVLAIADQDPYIDFAHLDDFVASHPNWSRERLEPNMGLPHWERLSETVGVLDAFWASHQPDA</sequence>
<protein>
    <submittedName>
        <fullName evidence="2">Alpha/beta hydrolase</fullName>
    </submittedName>
</protein>
<keyword evidence="3" id="KW-1185">Reference proteome</keyword>
<dbReference type="EMBL" id="NRSD01000011">
    <property type="protein sequence ID" value="MBK1645361.1"/>
    <property type="molecule type" value="Genomic_DNA"/>
</dbReference>
<reference evidence="2 3" key="1">
    <citation type="journal article" date="2020" name="Microorganisms">
        <title>Osmotic Adaptation and Compatible Solute Biosynthesis of Phototrophic Bacteria as Revealed from Genome Analyses.</title>
        <authorList>
            <person name="Imhoff J.F."/>
            <person name="Rahn T."/>
            <person name="Kunzel S."/>
            <person name="Keller A."/>
            <person name="Neulinger S.C."/>
        </authorList>
    </citation>
    <scope>NUCLEOTIDE SEQUENCE [LARGE SCALE GENOMIC DNA]</scope>
    <source>
        <strain evidence="2 3">DSM 21303</strain>
    </source>
</reference>
<keyword evidence="2" id="KW-0378">Hydrolase</keyword>
<dbReference type="GO" id="GO:0016787">
    <property type="term" value="F:hydrolase activity"/>
    <property type="evidence" value="ECO:0007669"/>
    <property type="project" value="UniProtKB-KW"/>
</dbReference>
<dbReference type="Pfam" id="PF12697">
    <property type="entry name" value="Abhydrolase_6"/>
    <property type="match status" value="1"/>
</dbReference>
<evidence type="ECO:0000259" key="1">
    <source>
        <dbReference type="Pfam" id="PF12697"/>
    </source>
</evidence>
<dbReference type="InterPro" id="IPR000073">
    <property type="entry name" value="AB_hydrolase_1"/>
</dbReference>
<dbReference type="AlphaFoldDB" id="A0A9X0WIG4"/>
<dbReference type="Proteomes" id="UP001138802">
    <property type="component" value="Unassembled WGS sequence"/>
</dbReference>
<organism evidence="2 3">
    <name type="scientific">Thiocapsa imhoffii</name>
    <dbReference type="NCBI Taxonomy" id="382777"/>
    <lineage>
        <taxon>Bacteria</taxon>
        <taxon>Pseudomonadati</taxon>
        <taxon>Pseudomonadota</taxon>
        <taxon>Gammaproteobacteria</taxon>
        <taxon>Chromatiales</taxon>
        <taxon>Chromatiaceae</taxon>
        <taxon>Thiocapsa</taxon>
    </lineage>
</organism>
<dbReference type="PANTHER" id="PTHR46438">
    <property type="entry name" value="ALPHA/BETA-HYDROLASES SUPERFAMILY PROTEIN"/>
    <property type="match status" value="1"/>
</dbReference>
<dbReference type="Gene3D" id="3.40.50.1820">
    <property type="entry name" value="alpha/beta hydrolase"/>
    <property type="match status" value="1"/>
</dbReference>